<dbReference type="InterPro" id="IPR027417">
    <property type="entry name" value="P-loop_NTPase"/>
</dbReference>
<organism evidence="6 7">
    <name type="scientific">Ruminococcus albus 8</name>
    <dbReference type="NCBI Taxonomy" id="246199"/>
    <lineage>
        <taxon>Bacteria</taxon>
        <taxon>Bacillati</taxon>
        <taxon>Bacillota</taxon>
        <taxon>Clostridia</taxon>
        <taxon>Eubacteriales</taxon>
        <taxon>Oscillospiraceae</taxon>
        <taxon>Ruminococcus</taxon>
    </lineage>
</organism>
<evidence type="ECO:0000256" key="4">
    <source>
        <dbReference type="SAM" id="MobiDB-lite"/>
    </source>
</evidence>
<dbReference type="InterPro" id="IPR017871">
    <property type="entry name" value="ABC_transporter-like_CS"/>
</dbReference>
<evidence type="ECO:0000259" key="5">
    <source>
        <dbReference type="SMART" id="SM00382"/>
    </source>
</evidence>
<dbReference type="OrthoDB" id="9801441at2"/>
<sequence>EYPDALFLDEPSNDLDIDTLSFLESFIINSSIPIIFISHDEQLIEHSANTIIHVEQLIRKTKSKITISRLCYKEYLDSRNLSFLHQTQIAKKERSEYKKKRERLLQLFEKARNNGGWRNSDGTPSSDGHAKRSMQAIKAKEKRMERESEEFTEIPDREDEIITRFDSNISIPKQKIILDYAIDSLSVDDKILAHNIKLKVVGNQHICIIGSNGIGKSTLLKEIWKLLAKRTDIKVGYMPQNYEDVLDFSQTPTEFLESQYDKEEQTRARMFLGNMKFTADEMLHKISELSGGQKAKLIFLNMVLKKCDVLILDEPTRNFSPLSSPVVCKALMNFGGTIISISHDRRYLNDVADIVYVLSPTGLTLL</sequence>
<evidence type="ECO:0000256" key="1">
    <source>
        <dbReference type="ARBA" id="ARBA00022737"/>
    </source>
</evidence>
<dbReference type="GO" id="GO:0016887">
    <property type="term" value="F:ATP hydrolysis activity"/>
    <property type="evidence" value="ECO:0007669"/>
    <property type="project" value="InterPro"/>
</dbReference>
<keyword evidence="3" id="KW-0067">ATP-binding</keyword>
<gene>
    <name evidence="6" type="ORF">CUS_4320</name>
</gene>
<evidence type="ECO:0000313" key="7">
    <source>
        <dbReference type="Proteomes" id="UP000004259"/>
    </source>
</evidence>
<dbReference type="GO" id="GO:0005524">
    <property type="term" value="F:ATP binding"/>
    <property type="evidence" value="ECO:0007669"/>
    <property type="project" value="UniProtKB-KW"/>
</dbReference>
<dbReference type="InterPro" id="IPR003593">
    <property type="entry name" value="AAA+_ATPase"/>
</dbReference>
<dbReference type="PANTHER" id="PTHR19211:SF14">
    <property type="entry name" value="ATP-BINDING CASSETTE SUB-FAMILY F MEMBER 1"/>
    <property type="match status" value="1"/>
</dbReference>
<comment type="caution">
    <text evidence="6">The sequence shown here is derived from an EMBL/GenBank/DDBJ whole genome shotgun (WGS) entry which is preliminary data.</text>
</comment>
<dbReference type="PANTHER" id="PTHR19211">
    <property type="entry name" value="ATP-BINDING TRANSPORT PROTEIN-RELATED"/>
    <property type="match status" value="1"/>
</dbReference>
<dbReference type="SMART" id="SM00382">
    <property type="entry name" value="AAA"/>
    <property type="match status" value="1"/>
</dbReference>
<dbReference type="PROSITE" id="PS00211">
    <property type="entry name" value="ABC_TRANSPORTER_1"/>
    <property type="match status" value="1"/>
</dbReference>
<keyword evidence="2" id="KW-0547">Nucleotide-binding</keyword>
<reference evidence="6 7" key="1">
    <citation type="submission" date="2011-02" db="EMBL/GenBank/DDBJ databases">
        <authorList>
            <person name="Nelson K.E."/>
            <person name="Sutton G."/>
            <person name="Torralba M."/>
            <person name="Durkin S."/>
            <person name="Harkins D."/>
            <person name="Montgomery R."/>
            <person name="Ziemer C."/>
            <person name="Klaassens E."/>
            <person name="Ocuiv P."/>
            <person name="Morrison M."/>
        </authorList>
    </citation>
    <scope>NUCLEOTIDE SEQUENCE [LARGE SCALE GENOMIC DNA]</scope>
    <source>
        <strain evidence="6 7">8</strain>
    </source>
</reference>
<dbReference type="RefSeq" id="WP_002846745.1">
    <property type="nucleotide sequence ID" value="NZ_ADKM02000003.1"/>
</dbReference>
<dbReference type="EMBL" id="ADKM02000003">
    <property type="protein sequence ID" value="EGC04867.1"/>
    <property type="molecule type" value="Genomic_DNA"/>
</dbReference>
<dbReference type="SUPFAM" id="SSF52540">
    <property type="entry name" value="P-loop containing nucleoside triphosphate hydrolases"/>
    <property type="match status" value="2"/>
</dbReference>
<proteinExistence type="predicted"/>
<accession>E9S777</accession>
<dbReference type="eggNOG" id="COG0488">
    <property type="taxonomic scope" value="Bacteria"/>
</dbReference>
<dbReference type="STRING" id="246199.CUS_4320"/>
<dbReference type="InterPro" id="IPR050611">
    <property type="entry name" value="ABCF"/>
</dbReference>
<dbReference type="AlphaFoldDB" id="E9S777"/>
<feature type="compositionally biased region" description="Polar residues" evidence="4">
    <location>
        <begin position="116"/>
        <end position="126"/>
    </location>
</feature>
<feature type="domain" description="AAA+ ATPase" evidence="5">
    <location>
        <begin position="202"/>
        <end position="361"/>
    </location>
</feature>
<evidence type="ECO:0000256" key="3">
    <source>
        <dbReference type="ARBA" id="ARBA00022840"/>
    </source>
</evidence>
<keyword evidence="7" id="KW-1185">Reference proteome</keyword>
<dbReference type="Proteomes" id="UP000004259">
    <property type="component" value="Unassembled WGS sequence"/>
</dbReference>
<dbReference type="InterPro" id="IPR003439">
    <property type="entry name" value="ABC_transporter-like_ATP-bd"/>
</dbReference>
<protein>
    <recommendedName>
        <fullName evidence="5">AAA+ ATPase domain-containing protein</fullName>
    </recommendedName>
</protein>
<feature type="non-terminal residue" evidence="6">
    <location>
        <position position="1"/>
    </location>
</feature>
<feature type="region of interest" description="Disordered" evidence="4">
    <location>
        <begin position="115"/>
        <end position="134"/>
    </location>
</feature>
<name>E9S777_RUMAL</name>
<evidence type="ECO:0000313" key="6">
    <source>
        <dbReference type="EMBL" id="EGC04867.1"/>
    </source>
</evidence>
<keyword evidence="1" id="KW-0677">Repeat</keyword>
<evidence type="ECO:0000256" key="2">
    <source>
        <dbReference type="ARBA" id="ARBA00022741"/>
    </source>
</evidence>
<dbReference type="Pfam" id="PF00005">
    <property type="entry name" value="ABC_tran"/>
    <property type="match status" value="1"/>
</dbReference>
<dbReference type="Gene3D" id="3.40.50.300">
    <property type="entry name" value="P-loop containing nucleotide triphosphate hydrolases"/>
    <property type="match status" value="2"/>
</dbReference>